<organism evidence="1 2">
    <name type="scientific">Panagrellus redivivus</name>
    <name type="common">Microworm</name>
    <dbReference type="NCBI Taxonomy" id="6233"/>
    <lineage>
        <taxon>Eukaryota</taxon>
        <taxon>Metazoa</taxon>
        <taxon>Ecdysozoa</taxon>
        <taxon>Nematoda</taxon>
        <taxon>Chromadorea</taxon>
        <taxon>Rhabditida</taxon>
        <taxon>Tylenchina</taxon>
        <taxon>Panagrolaimomorpha</taxon>
        <taxon>Panagrolaimoidea</taxon>
        <taxon>Panagrolaimidae</taxon>
        <taxon>Panagrellus</taxon>
    </lineage>
</organism>
<dbReference type="WBParaSite" id="Pan_g16643.t1">
    <property type="protein sequence ID" value="Pan_g16643.t1"/>
    <property type="gene ID" value="Pan_g16643"/>
</dbReference>
<name>A0A7E4V6N4_PANRE</name>
<evidence type="ECO:0000313" key="2">
    <source>
        <dbReference type="WBParaSite" id="Pan_g16643.t1"/>
    </source>
</evidence>
<keyword evidence="1" id="KW-1185">Reference proteome</keyword>
<proteinExistence type="predicted"/>
<accession>A0A7E4V6N4</accession>
<dbReference type="AlphaFoldDB" id="A0A7E4V6N4"/>
<reference evidence="1" key="1">
    <citation type="journal article" date="2013" name="Genetics">
        <title>The draft genome and transcriptome of Panagrellus redivivus are shaped by the harsh demands of a free-living lifestyle.</title>
        <authorList>
            <person name="Srinivasan J."/>
            <person name="Dillman A.R."/>
            <person name="Macchietto M.G."/>
            <person name="Heikkinen L."/>
            <person name="Lakso M."/>
            <person name="Fracchia K.M."/>
            <person name="Antoshechkin I."/>
            <person name="Mortazavi A."/>
            <person name="Wong G."/>
            <person name="Sternberg P.W."/>
        </authorList>
    </citation>
    <scope>NUCLEOTIDE SEQUENCE [LARGE SCALE GENOMIC DNA]</scope>
    <source>
        <strain evidence="1">MT8872</strain>
    </source>
</reference>
<dbReference type="Proteomes" id="UP000492821">
    <property type="component" value="Unassembled WGS sequence"/>
</dbReference>
<reference evidence="2" key="2">
    <citation type="submission" date="2020-10" db="UniProtKB">
        <authorList>
            <consortium name="WormBaseParasite"/>
        </authorList>
    </citation>
    <scope>IDENTIFICATION</scope>
</reference>
<sequence>MLENLKIEIKQNVPKTWATDLLPFGGQLSRLHFRKCRNVLVDVPCDEIVAFFKVQKPGFRLVINNDAAPREHLIKISKELQEQAPHMVRCKADFKSFFFDVVQLTR</sequence>
<protein>
    <submittedName>
        <fullName evidence="2">F-box/LRR-repeat protein</fullName>
    </submittedName>
</protein>
<evidence type="ECO:0000313" key="1">
    <source>
        <dbReference type="Proteomes" id="UP000492821"/>
    </source>
</evidence>